<evidence type="ECO:0000313" key="2">
    <source>
        <dbReference type="Proteomes" id="UP000203229"/>
    </source>
</evidence>
<dbReference type="RefSeq" id="WP_094049030.1">
    <property type="nucleotide sequence ID" value="NZ_CP022535.1"/>
</dbReference>
<protein>
    <submittedName>
        <fullName evidence="1">Uncharacterized protein</fullName>
    </submittedName>
</protein>
<name>A0A222EPC0_9MOLU</name>
<dbReference type="AlphaFoldDB" id="A0A222EPC0"/>
<evidence type="ECO:0000313" key="1">
    <source>
        <dbReference type="EMBL" id="ASP28365.1"/>
    </source>
</evidence>
<keyword evidence="2" id="KW-1185">Reference proteome</keyword>
<dbReference type="EMBL" id="CP022535">
    <property type="protein sequence ID" value="ASP28365.1"/>
    <property type="molecule type" value="Genomic_DNA"/>
</dbReference>
<reference evidence="1 2" key="1">
    <citation type="submission" date="2017-07" db="EMBL/GenBank/DDBJ databases">
        <title>Complete genome sequence of Spiroplasma corruscae EC-1 (DSM 19793).</title>
        <authorList>
            <person name="Tsai Y.-M."/>
            <person name="Lo W.-S."/>
            <person name="Kuo C.-H."/>
        </authorList>
    </citation>
    <scope>NUCLEOTIDE SEQUENCE [LARGE SCALE GENOMIC DNA]</scope>
    <source>
        <strain evidence="1 2">EC-1</strain>
    </source>
</reference>
<accession>A0A222EPC0</accession>
<proteinExistence type="predicted"/>
<dbReference type="KEGG" id="scou:SCORR_v1c05930"/>
<sequence>MEKPRLILKAEYELYKAALKNDIYFKERKTRSRLNLFTDRMLDEKNYTRINKLKTNKKLYKRRTDKSERLYRYNKNKISELYCKKEVQQWLNSN</sequence>
<organism evidence="1 2">
    <name type="scientific">Spiroplasma corruscae</name>
    <dbReference type="NCBI Taxonomy" id="216934"/>
    <lineage>
        <taxon>Bacteria</taxon>
        <taxon>Bacillati</taxon>
        <taxon>Mycoplasmatota</taxon>
        <taxon>Mollicutes</taxon>
        <taxon>Entomoplasmatales</taxon>
        <taxon>Spiroplasmataceae</taxon>
        <taxon>Spiroplasma</taxon>
    </lineage>
</organism>
<gene>
    <name evidence="1" type="ORF">SCORR_v1c05930</name>
</gene>
<dbReference type="Proteomes" id="UP000203229">
    <property type="component" value="Chromosome"/>
</dbReference>